<proteinExistence type="predicted"/>
<accession>A0A6J5KB70</accession>
<organism evidence="1 2">
    <name type="scientific">Paraburkholderia phenoliruptrix</name>
    <dbReference type="NCBI Taxonomy" id="252970"/>
    <lineage>
        <taxon>Bacteria</taxon>
        <taxon>Pseudomonadati</taxon>
        <taxon>Pseudomonadota</taxon>
        <taxon>Betaproteobacteria</taxon>
        <taxon>Burkholderiales</taxon>
        <taxon>Burkholderiaceae</taxon>
        <taxon>Paraburkholderia</taxon>
    </lineage>
</organism>
<protein>
    <submittedName>
        <fullName evidence="1">Uncharacterized protein</fullName>
    </submittedName>
</protein>
<dbReference type="EMBL" id="CADILN010000005">
    <property type="protein sequence ID" value="CAB4050205.1"/>
    <property type="molecule type" value="Genomic_DNA"/>
</dbReference>
<gene>
    <name evidence="1" type="ORF">LMG9964_03870</name>
</gene>
<evidence type="ECO:0000313" key="2">
    <source>
        <dbReference type="Proteomes" id="UP000494102"/>
    </source>
</evidence>
<sequence>MTAPKKPEDRLIPYPNRRARPGLKTAARIAALRHGDKMFFWNCPRHGMAPFSTAGSGTCRHCIAARQRGRYQREKLKREAAKGLPPKEGGVVRDAEVLLETLLTESDPTESA</sequence>
<dbReference type="Proteomes" id="UP000494102">
    <property type="component" value="Unassembled WGS sequence"/>
</dbReference>
<evidence type="ECO:0000313" key="1">
    <source>
        <dbReference type="EMBL" id="CAB4050205.1"/>
    </source>
</evidence>
<name>A0A6J5KB70_9BURK</name>
<reference evidence="1 2" key="1">
    <citation type="submission" date="2020-04" db="EMBL/GenBank/DDBJ databases">
        <authorList>
            <person name="De Canck E."/>
        </authorList>
    </citation>
    <scope>NUCLEOTIDE SEQUENCE [LARGE SCALE GENOMIC DNA]</scope>
    <source>
        <strain evidence="1 2">LMG 9964</strain>
    </source>
</reference>
<dbReference type="AlphaFoldDB" id="A0A6J5KB70"/>